<dbReference type="SUPFAM" id="SSF51905">
    <property type="entry name" value="FAD/NAD(P)-binding domain"/>
    <property type="match status" value="1"/>
</dbReference>
<dbReference type="Pfam" id="PF01266">
    <property type="entry name" value="DAO"/>
    <property type="match status" value="1"/>
</dbReference>
<evidence type="ECO:0000313" key="4">
    <source>
        <dbReference type="Proteomes" id="UP001148786"/>
    </source>
</evidence>
<dbReference type="GO" id="GO:0005737">
    <property type="term" value="C:cytoplasm"/>
    <property type="evidence" value="ECO:0007669"/>
    <property type="project" value="TreeGrafter"/>
</dbReference>
<dbReference type="Gene3D" id="3.30.9.10">
    <property type="entry name" value="D-Amino Acid Oxidase, subunit A, domain 2"/>
    <property type="match status" value="1"/>
</dbReference>
<feature type="chain" id="PRO_5040897913" description="FAD dependent oxidoreductase domain-containing protein" evidence="1">
    <location>
        <begin position="28"/>
        <end position="527"/>
    </location>
</feature>
<keyword evidence="4" id="KW-1185">Reference proteome</keyword>
<dbReference type="Gene3D" id="3.50.50.60">
    <property type="entry name" value="FAD/NAD(P)-binding domain"/>
    <property type="match status" value="1"/>
</dbReference>
<dbReference type="OrthoDB" id="429143at2759"/>
<organism evidence="3 4">
    <name type="scientific">Agrocybe chaxingu</name>
    <dbReference type="NCBI Taxonomy" id="84603"/>
    <lineage>
        <taxon>Eukaryota</taxon>
        <taxon>Fungi</taxon>
        <taxon>Dikarya</taxon>
        <taxon>Basidiomycota</taxon>
        <taxon>Agaricomycotina</taxon>
        <taxon>Agaricomycetes</taxon>
        <taxon>Agaricomycetidae</taxon>
        <taxon>Agaricales</taxon>
        <taxon>Agaricineae</taxon>
        <taxon>Strophariaceae</taxon>
        <taxon>Agrocybe</taxon>
    </lineage>
</organism>
<feature type="domain" description="FAD dependent oxidoreductase" evidence="2">
    <location>
        <begin position="67"/>
        <end position="498"/>
    </location>
</feature>
<proteinExistence type="predicted"/>
<protein>
    <recommendedName>
        <fullName evidence="2">FAD dependent oxidoreductase domain-containing protein</fullName>
    </recommendedName>
</protein>
<name>A0A9W8JYL9_9AGAR</name>
<dbReference type="PANTHER" id="PTHR13847">
    <property type="entry name" value="SARCOSINE DEHYDROGENASE-RELATED"/>
    <property type="match status" value="1"/>
</dbReference>
<reference evidence="3" key="1">
    <citation type="submission" date="2022-07" db="EMBL/GenBank/DDBJ databases">
        <title>Genome Sequence of Agrocybe chaxingu.</title>
        <authorList>
            <person name="Buettner E."/>
        </authorList>
    </citation>
    <scope>NUCLEOTIDE SEQUENCE</scope>
    <source>
        <strain evidence="3">MP-N11</strain>
    </source>
</reference>
<dbReference type="PANTHER" id="PTHR13847:SF260">
    <property type="entry name" value="FAD DEPENDENT OXIDOREDUCTASE DOMAIN-CONTAINING PROTEIN"/>
    <property type="match status" value="1"/>
</dbReference>
<dbReference type="Proteomes" id="UP001148786">
    <property type="component" value="Unassembled WGS sequence"/>
</dbReference>
<sequence length="527" mass="57892">MYKPTHFNGLTRIISALLISITSFSSALKQPSYLPHHNATRSFWLYPPSTNPLGEAGSTGELTSSADVCIIGSGITGIGAAWHLTNQLVSQSVETKKKIAVLDAREFCSGATGRNGGHLTPTLFYAFRDRERAYGTDEAQRSYRIEQHTANSLLDFIRTNNLESEVDLFEGGHLSVFRTAEEAAGAKADWEATRKAGVDMGGADGDGGVRWFGIEDLVENYGFNPELNYTAAWFSGHNLWPCKVVTKLFEDAQKQASADVVLHTKTPVTTISKLDDERSGLHTPRGEIACEYVIHATNAYAGHLLPFLRGQTPDIDYTVGQIPLSLRPRGAFGIVPTRGQVGAVRASVDAQALKWNNSWDGGAGWEYWFPRYQDVESHAGRRPLIILGGGRQHSGGNLEQEVTDDSVLNERVDKALKSLLPRFFPQQFKHEDAEQAWEMQWTGIMGFTNTGEPFVGPVKTLAQSPNLSAKNPYEGQYIAAGFTGHGMTRAFACAEVVAGMIIAKIRGEEWAAPEWLPRRYLTWATAP</sequence>
<comment type="caution">
    <text evidence="3">The sequence shown here is derived from an EMBL/GenBank/DDBJ whole genome shotgun (WGS) entry which is preliminary data.</text>
</comment>
<dbReference type="InterPro" id="IPR036188">
    <property type="entry name" value="FAD/NAD-bd_sf"/>
</dbReference>
<feature type="signal peptide" evidence="1">
    <location>
        <begin position="1"/>
        <end position="27"/>
    </location>
</feature>
<evidence type="ECO:0000259" key="2">
    <source>
        <dbReference type="Pfam" id="PF01266"/>
    </source>
</evidence>
<keyword evidence="1" id="KW-0732">Signal</keyword>
<dbReference type="InterPro" id="IPR006076">
    <property type="entry name" value="FAD-dep_OxRdtase"/>
</dbReference>
<evidence type="ECO:0000313" key="3">
    <source>
        <dbReference type="EMBL" id="KAJ3509102.1"/>
    </source>
</evidence>
<evidence type="ECO:0000256" key="1">
    <source>
        <dbReference type="SAM" id="SignalP"/>
    </source>
</evidence>
<gene>
    <name evidence="3" type="ORF">NLJ89_g5393</name>
</gene>
<dbReference type="AlphaFoldDB" id="A0A9W8JYL9"/>
<dbReference type="EMBL" id="JANKHO010000505">
    <property type="protein sequence ID" value="KAJ3509102.1"/>
    <property type="molecule type" value="Genomic_DNA"/>
</dbReference>
<accession>A0A9W8JYL9</accession>